<dbReference type="EC" id="3.1.3.12" evidence="1"/>
<evidence type="ECO:0000313" key="2">
    <source>
        <dbReference type="Proteomes" id="UP001289645"/>
    </source>
</evidence>
<protein>
    <submittedName>
        <fullName evidence="1">Trehalose-phosphatase</fullName>
        <ecNumber evidence="1">3.1.3.12</ecNumber>
    </submittedName>
</protein>
<keyword evidence="1" id="KW-0378">Hydrolase</keyword>
<keyword evidence="2" id="KW-1185">Reference proteome</keyword>
<sequence length="1328" mass="146139">MKLPVFVDSRYHDAVIFDVEGVVADTAALHTAAWKATLNDFLARRAVAEGAPPAMFTDADYHKYLGHRSEAAGVTDFLVTQGISLPTGQPGDHAEGTVWALVNRTSQLCADMLADGVRVFESTVEFVHQLQAAGIATAVFASRCDCARILDAAGLSDLFGVRVDGPATRETAAGAPTRTDTLQRILHDAADRLAVSPRRCVVIDDTAAGVTAGRDGGFGLVIGVDRDGDADELSRCGADVVVGDLVALTVRDSHQRVSDLPDALESYTDIAPLAETRRPVVLLDFDGTVSDIVADPNAATLLPGAGDTLAALAAHCPVAVVSGRSLADIRQRIGVPGLWYAGSHGFELVSPDGAHHQNEAGLQAVDLLQSAVAALHERLDGIDGVLIEDKRFSVAVHYRNVDDDRVDEVIATVRIIGQRDGLRVTGGRKVVELRPDVDWDKGRTVNWILAQIDGADLQLPIYLGDDLTDEDAFDAIRQKGVGIAVRSVESGDRRTAARFALEDPDAVCRFLTRLAEQLASAQDTTNDPWTLIFGGYQRDDERLREALCTMGNGYMAVRGAAPECAAGEFHYPATYVAGVYNRLTDEIAGVTIDNESLVNLPNWLPVQFRIDGGPWFDIDSADISAYRATVDLRRATFTREFVWRDPQGRATLVTQRRLVAMHQPHVAALETTLQAQNWAGRVEMRSTVDGDVTNSGVERYRQLASRHLRILDVHTLSDDAVALAAETVESTIQIAVAVRHMVRHAAHGATAPVTQITPVVEDRRAGHDVVADLGQGGAVTLEKVAAVFTSRDHAISGPAVAAERELRRTGDFAEIERGHRLAWAHLWERFSIDMGHDPDLLRLIRLHQLHLLNTVSPHTADLDVGVPARGLHGEAYRGHVFWDELFVFPVTNLRLPKVTRALLMYRFRRLPEARRAAAEAGYAGAMYPWQSGSDGREESQRLHLNPRSGRWNPDASARAHHIGLAIAFNVWQHYQVTGDIGFLIDYGAEMLADIARFWVSLAEFDTARDRYVIKGVIGPDEFHSGYPGRDYDGVDNNAYTNVMAVWVIVRALEALDRMPMYYRLALLESLGVDDEELVRWEDVSRRMYVPFHDGVISQFEGYADLQELDWDGYRARYDNLQRLDRILEAEDDSVNRYKAAKQADVLMLFYLLSAEELYELFDRLGYRFTPEQIPRTIDYYHRRTSHGSTLSNVVHAWVMARGNRHQAMEYFAQALASDIVDIQRGTTAEGIHLAAMAGSIDLLQRCFTGLEIRSDRIVIGPLWPKSLGPLEFTFRYRGHRLRLQVAGRGATLRAEPGDAAPVTVECRGEIQVLDAGAAVSFSGAAPPP</sequence>
<proteinExistence type="predicted"/>
<evidence type="ECO:0000313" key="1">
    <source>
        <dbReference type="EMBL" id="MDZ5085122.1"/>
    </source>
</evidence>
<comment type="caution">
    <text evidence="1">The sequence shown here is derived from an EMBL/GenBank/DDBJ whole genome shotgun (WGS) entry which is preliminary data.</text>
</comment>
<organism evidence="1 2">
    <name type="scientific">Mycolicibacterium parafortuitum</name>
    <name type="common">Mycobacterium parafortuitum</name>
    <dbReference type="NCBI Taxonomy" id="39692"/>
    <lineage>
        <taxon>Bacteria</taxon>
        <taxon>Bacillati</taxon>
        <taxon>Actinomycetota</taxon>
        <taxon>Actinomycetes</taxon>
        <taxon>Mycobacteriales</taxon>
        <taxon>Mycobacteriaceae</taxon>
        <taxon>Mycolicibacterium</taxon>
    </lineage>
</organism>
<gene>
    <name evidence="1" type="primary">otsB</name>
    <name evidence="1" type="ORF">OHX15_06945</name>
</gene>
<accession>A0ACC6MDX6</accession>
<reference evidence="1 2" key="1">
    <citation type="journal article" date="2021" name="Chemosphere">
        <title>Bioballs carrying a syntrophic Rhodococcus and Mycolicibacterium consortium for simultaneous sorption and biodegradation of fuel oil in contaminated freshwater.</title>
        <authorList>
            <person name="Naloka K."/>
            <person name="Polrit D."/>
            <person name="Muangchinda C."/>
            <person name="Thoetkiattikul H."/>
            <person name="Pinyakong O."/>
        </authorList>
    </citation>
    <scope>NUCLEOTIDE SEQUENCE [LARGE SCALE GENOMIC DNA]</scope>
    <source>
        <strain evidence="1 2">J101</strain>
    </source>
</reference>
<name>A0ACC6MDX6_MYCPF</name>
<dbReference type="EMBL" id="JAOXLN010000005">
    <property type="protein sequence ID" value="MDZ5085122.1"/>
    <property type="molecule type" value="Genomic_DNA"/>
</dbReference>
<dbReference type="Proteomes" id="UP001289645">
    <property type="component" value="Unassembled WGS sequence"/>
</dbReference>